<name>A0A2T1N958_9FLAO</name>
<dbReference type="OrthoDB" id="9764375at2"/>
<dbReference type="InterPro" id="IPR013830">
    <property type="entry name" value="SGNH_hydro"/>
</dbReference>
<keyword evidence="1" id="KW-0732">Signal</keyword>
<feature type="chain" id="PRO_5015587169" description="SGNH hydrolase-type esterase domain-containing protein" evidence="1">
    <location>
        <begin position="19"/>
        <end position="432"/>
    </location>
</feature>
<dbReference type="GO" id="GO:0016788">
    <property type="term" value="F:hydrolase activity, acting on ester bonds"/>
    <property type="evidence" value="ECO:0007669"/>
    <property type="project" value="UniProtKB-ARBA"/>
</dbReference>
<protein>
    <recommendedName>
        <fullName evidence="2">SGNH hydrolase-type esterase domain-containing protein</fullName>
    </recommendedName>
</protein>
<dbReference type="RefSeq" id="WP_106463548.1">
    <property type="nucleotide sequence ID" value="NZ_PXOQ01000009.1"/>
</dbReference>
<dbReference type="Proteomes" id="UP000238426">
    <property type="component" value="Unassembled WGS sequence"/>
</dbReference>
<dbReference type="AlphaFoldDB" id="A0A2T1N958"/>
<dbReference type="InterPro" id="IPR051532">
    <property type="entry name" value="Ester_Hydrolysis_Enzymes"/>
</dbReference>
<evidence type="ECO:0000259" key="2">
    <source>
        <dbReference type="Pfam" id="PF13472"/>
    </source>
</evidence>
<reference evidence="3 4" key="1">
    <citation type="submission" date="2018-03" db="EMBL/GenBank/DDBJ databases">
        <title>Mesoflavibacter sp. HG37 and Mesoflavibacter sp. HG96 sp.nov., two marine bacteria isolated from seawater of Western Pacific Ocean.</title>
        <authorList>
            <person name="Cheng H."/>
            <person name="Wu Y.-H."/>
            <person name="Guo L.-L."/>
            <person name="Xu X.-W."/>
        </authorList>
    </citation>
    <scope>NUCLEOTIDE SEQUENCE [LARGE SCALE GENOMIC DNA]</scope>
    <source>
        <strain evidence="3 4">KCTC 32269</strain>
    </source>
</reference>
<gene>
    <name evidence="3" type="ORF">C7H52_08905</name>
</gene>
<dbReference type="InterPro" id="IPR036514">
    <property type="entry name" value="SGNH_hydro_sf"/>
</dbReference>
<evidence type="ECO:0000313" key="3">
    <source>
        <dbReference type="EMBL" id="PSG88410.1"/>
    </source>
</evidence>
<dbReference type="PANTHER" id="PTHR30383">
    <property type="entry name" value="THIOESTERASE 1/PROTEASE 1/LYSOPHOSPHOLIPASE L1"/>
    <property type="match status" value="1"/>
</dbReference>
<dbReference type="Pfam" id="PF13472">
    <property type="entry name" value="Lipase_GDSL_2"/>
    <property type="match status" value="1"/>
</dbReference>
<dbReference type="Gene3D" id="2.60.120.1360">
    <property type="match status" value="1"/>
</dbReference>
<dbReference type="Gene3D" id="3.40.50.1110">
    <property type="entry name" value="SGNH hydrolase"/>
    <property type="match status" value="1"/>
</dbReference>
<evidence type="ECO:0000256" key="1">
    <source>
        <dbReference type="SAM" id="SignalP"/>
    </source>
</evidence>
<keyword evidence="4" id="KW-1185">Reference proteome</keyword>
<dbReference type="EMBL" id="PXOQ01000009">
    <property type="protein sequence ID" value="PSG88410.1"/>
    <property type="molecule type" value="Genomic_DNA"/>
</dbReference>
<proteinExistence type="predicted"/>
<comment type="caution">
    <text evidence="3">The sequence shown here is derived from an EMBL/GenBank/DDBJ whole genome shotgun (WGS) entry which is preliminary data.</text>
</comment>
<feature type="signal peptide" evidence="1">
    <location>
        <begin position="1"/>
        <end position="18"/>
    </location>
</feature>
<evidence type="ECO:0000313" key="4">
    <source>
        <dbReference type="Proteomes" id="UP000238426"/>
    </source>
</evidence>
<sequence length="432" mass="50965">MKFNLHYIFLFISSFAFSQTYLLDSLTSKQKSLINFEANTLQYADSSKTFHKFFEKLDRVYKGEKQKLHIFHIGGSHIQADIYSNKIRTYFHNMNEVSMGQRGFVFPYHIAHTNNPSNYRIESRDKEKWQGYRCAIKKDTVTWGLSGISAAFRSFTDTISVKANYRNLTKKPYTFNKLRVFYDCSKDDYNLKVVDSSSLLSEAYNTVAMYKEFRFKKPLTETELKLQIKDTSIVNPEFLLMGMEFLNDNSGIEYTSIGVNGASFKLYDRGNYFEQQLELYCPDLFIISVGTNDAYMPKDQFDSEDYRYYFESFIKMIQRVNPDCAILLTVPNDDYYKRRYKNPNTALQQEVIKDLAKKYNMAVWDLYDIMGGYGSSYKWYRQKLMQRDKVHFTYEGYYIKADLLFSAIVNAWAKSVNRNPEDLLHHFKTLNE</sequence>
<feature type="domain" description="SGNH hydrolase-type esterase" evidence="2">
    <location>
        <begin position="251"/>
        <end position="397"/>
    </location>
</feature>
<organism evidence="3 4">
    <name type="scientific">Aurantibacter aestuarii</name>
    <dbReference type="NCBI Taxonomy" id="1266046"/>
    <lineage>
        <taxon>Bacteria</taxon>
        <taxon>Pseudomonadati</taxon>
        <taxon>Bacteroidota</taxon>
        <taxon>Flavobacteriia</taxon>
        <taxon>Flavobacteriales</taxon>
        <taxon>Flavobacteriaceae</taxon>
        <taxon>Aurantibacter</taxon>
    </lineage>
</organism>
<accession>A0A2T1N958</accession>
<dbReference type="PANTHER" id="PTHR30383:SF29">
    <property type="entry name" value="SGNH HYDROLASE-TYPE ESTERASE DOMAIN-CONTAINING PROTEIN"/>
    <property type="match status" value="1"/>
</dbReference>
<dbReference type="SUPFAM" id="SSF52266">
    <property type="entry name" value="SGNH hydrolase"/>
    <property type="match status" value="1"/>
</dbReference>